<sequence>MKRIDSRKATIEQLTFHHVKKGFFLLNSISDRHGMRAQWLGELKRLKIEVTFMHKSGCAIGQGGYNYKDNHPILKFRMNSFLDDSLTKQHVFPEYKFLRNREDIGSCYGNLNTVVAALCAHECAHVFQFWIIKMREKMNLPAEQLLFGYNLKDTGDGHGDLWREVYSYLRVNWVNKLPSYEYAPPHAE</sequence>
<organism evidence="1 2">
    <name type="scientific">Vibrio parahaemolyticus</name>
    <dbReference type="NCBI Taxonomy" id="670"/>
    <lineage>
        <taxon>Bacteria</taxon>
        <taxon>Pseudomonadati</taxon>
        <taxon>Pseudomonadota</taxon>
        <taxon>Gammaproteobacteria</taxon>
        <taxon>Vibrionales</taxon>
        <taxon>Vibrionaceae</taxon>
        <taxon>Vibrio</taxon>
    </lineage>
</organism>
<dbReference type="EMBL" id="JAUHGG010000003">
    <property type="protein sequence ID" value="MDS1821561.1"/>
    <property type="molecule type" value="Genomic_DNA"/>
</dbReference>
<evidence type="ECO:0000313" key="1">
    <source>
        <dbReference type="EMBL" id="MDS1821561.1"/>
    </source>
</evidence>
<name>A0AAW8PZ98_VIBPH</name>
<evidence type="ECO:0000313" key="2">
    <source>
        <dbReference type="Proteomes" id="UP001253193"/>
    </source>
</evidence>
<reference evidence="1" key="1">
    <citation type="submission" date="2023-06" db="EMBL/GenBank/DDBJ databases">
        <title>Genomic Diversity of Vibrio spp. and Metagenomic Analysis of Pathogens in Florida Gulf Coastal Waters Following Hurricane Ian.</title>
        <authorList>
            <person name="Brumfield K.D."/>
        </authorList>
    </citation>
    <scope>NUCLEOTIDE SEQUENCE</scope>
    <source>
        <strain evidence="1">WBS2B-138</strain>
    </source>
</reference>
<proteinExistence type="predicted"/>
<protein>
    <submittedName>
        <fullName evidence="1">Uncharacterized protein</fullName>
    </submittedName>
</protein>
<gene>
    <name evidence="1" type="ORF">QX249_12885</name>
</gene>
<accession>A0AAW8PZ98</accession>
<dbReference type="RefSeq" id="WP_311020468.1">
    <property type="nucleotide sequence ID" value="NZ_JAUHGG010000003.1"/>
</dbReference>
<comment type="caution">
    <text evidence="1">The sequence shown here is derived from an EMBL/GenBank/DDBJ whole genome shotgun (WGS) entry which is preliminary data.</text>
</comment>
<dbReference type="Proteomes" id="UP001253193">
    <property type="component" value="Unassembled WGS sequence"/>
</dbReference>
<dbReference type="AlphaFoldDB" id="A0AAW8PZ98"/>